<protein>
    <submittedName>
        <fullName evidence="1">Uncharacterized protein</fullName>
    </submittedName>
</protein>
<keyword evidence="2" id="KW-1185">Reference proteome</keyword>
<name>A0A5B7KI69_PORTR</name>
<dbReference type="EMBL" id="VSRR010142975">
    <property type="protein sequence ID" value="MPD04819.1"/>
    <property type="molecule type" value="Genomic_DNA"/>
</dbReference>
<evidence type="ECO:0000313" key="2">
    <source>
        <dbReference type="Proteomes" id="UP000324222"/>
    </source>
</evidence>
<sequence length="70" mass="7749">MLPASSPPALIHFTSHNFTSLHFRLRFFLQVTCIGASNSATRSLDTHPTTPSRLIAFTSPTFRAVFNNSL</sequence>
<dbReference type="Proteomes" id="UP000324222">
    <property type="component" value="Unassembled WGS sequence"/>
</dbReference>
<gene>
    <name evidence="1" type="ORF">E2C01_100529</name>
</gene>
<proteinExistence type="predicted"/>
<comment type="caution">
    <text evidence="1">The sequence shown here is derived from an EMBL/GenBank/DDBJ whole genome shotgun (WGS) entry which is preliminary data.</text>
</comment>
<organism evidence="1 2">
    <name type="scientific">Portunus trituberculatus</name>
    <name type="common">Swimming crab</name>
    <name type="synonym">Neptunus trituberculatus</name>
    <dbReference type="NCBI Taxonomy" id="210409"/>
    <lineage>
        <taxon>Eukaryota</taxon>
        <taxon>Metazoa</taxon>
        <taxon>Ecdysozoa</taxon>
        <taxon>Arthropoda</taxon>
        <taxon>Crustacea</taxon>
        <taxon>Multicrustacea</taxon>
        <taxon>Malacostraca</taxon>
        <taxon>Eumalacostraca</taxon>
        <taxon>Eucarida</taxon>
        <taxon>Decapoda</taxon>
        <taxon>Pleocyemata</taxon>
        <taxon>Brachyura</taxon>
        <taxon>Eubrachyura</taxon>
        <taxon>Portunoidea</taxon>
        <taxon>Portunidae</taxon>
        <taxon>Portuninae</taxon>
        <taxon>Portunus</taxon>
    </lineage>
</organism>
<reference evidence="1 2" key="1">
    <citation type="submission" date="2019-05" db="EMBL/GenBank/DDBJ databases">
        <title>Another draft genome of Portunus trituberculatus and its Hox gene families provides insights of decapod evolution.</title>
        <authorList>
            <person name="Jeong J.-H."/>
            <person name="Song I."/>
            <person name="Kim S."/>
            <person name="Choi T."/>
            <person name="Kim D."/>
            <person name="Ryu S."/>
            <person name="Kim W."/>
        </authorList>
    </citation>
    <scope>NUCLEOTIDE SEQUENCE [LARGE SCALE GENOMIC DNA]</scope>
    <source>
        <tissue evidence="1">Muscle</tissue>
    </source>
</reference>
<dbReference type="AlphaFoldDB" id="A0A5B7KI69"/>
<accession>A0A5B7KI69</accession>
<evidence type="ECO:0000313" key="1">
    <source>
        <dbReference type="EMBL" id="MPD04819.1"/>
    </source>
</evidence>